<feature type="transmembrane region" description="Helical" evidence="7">
    <location>
        <begin position="282"/>
        <end position="307"/>
    </location>
</feature>
<organism evidence="10 11">
    <name type="scientific">Candidatus Aeolococcus gillhamiae</name>
    <dbReference type="NCBI Taxonomy" id="3127015"/>
    <lineage>
        <taxon>Bacteria</taxon>
        <taxon>Bacillati</taxon>
        <taxon>Candidatus Dormiibacterota</taxon>
        <taxon>Candidatus Dormibacteria</taxon>
        <taxon>Candidatus Aeolococcales</taxon>
        <taxon>Candidatus Aeolococcaceae</taxon>
        <taxon>Candidatus Aeolococcus</taxon>
    </lineage>
</organism>
<feature type="domain" description="ABC3 transporter permease C-terminal" evidence="8">
    <location>
        <begin position="292"/>
        <end position="395"/>
    </location>
</feature>
<name>A0A2W5Z8M8_9BACT</name>
<evidence type="ECO:0000256" key="3">
    <source>
        <dbReference type="ARBA" id="ARBA00022475"/>
    </source>
</evidence>
<accession>A0A934K2E3</accession>
<evidence type="ECO:0000256" key="7">
    <source>
        <dbReference type="SAM" id="Phobius"/>
    </source>
</evidence>
<evidence type="ECO:0000256" key="6">
    <source>
        <dbReference type="ARBA" id="ARBA00023136"/>
    </source>
</evidence>
<comment type="caution">
    <text evidence="10">The sequence shown here is derived from an EMBL/GenBank/DDBJ whole genome shotgun (WGS) entry which is preliminary data.</text>
</comment>
<evidence type="ECO:0000313" key="11">
    <source>
        <dbReference type="Proteomes" id="UP000248724"/>
    </source>
</evidence>
<evidence type="ECO:0000256" key="5">
    <source>
        <dbReference type="ARBA" id="ARBA00022989"/>
    </source>
</evidence>
<comment type="subcellular location">
    <subcellularLocation>
        <location evidence="1">Cell membrane</location>
        <topology evidence="1">Multi-pass membrane protein</topology>
    </subcellularLocation>
</comment>
<evidence type="ECO:0000259" key="8">
    <source>
        <dbReference type="Pfam" id="PF02687"/>
    </source>
</evidence>
<reference evidence="10 11" key="1">
    <citation type="journal article" date="2017" name="Nature">
        <title>Atmospheric trace gases support primary production in Antarctic desert surface soil.</title>
        <authorList>
            <person name="Ji M."/>
            <person name="Greening C."/>
            <person name="Vanwonterghem I."/>
            <person name="Carere C.R."/>
            <person name="Bay S.K."/>
            <person name="Steen J.A."/>
            <person name="Montgomery K."/>
            <person name="Lines T."/>
            <person name="Beardall J."/>
            <person name="van Dorst J."/>
            <person name="Snape I."/>
            <person name="Stott M.B."/>
            <person name="Hugenholtz P."/>
            <person name="Ferrari B.C."/>
        </authorList>
    </citation>
    <scope>NUCLEOTIDE SEQUENCE [LARGE SCALE GENOMIC DNA]</scope>
    <source>
        <strain evidence="10">RRmetagenome_bin12</strain>
    </source>
</reference>
<dbReference type="EMBL" id="QHBU01000102">
    <property type="protein sequence ID" value="PZR81633.1"/>
    <property type="molecule type" value="Genomic_DNA"/>
</dbReference>
<dbReference type="GO" id="GO:0044874">
    <property type="term" value="P:lipoprotein localization to outer membrane"/>
    <property type="evidence" value="ECO:0007669"/>
    <property type="project" value="TreeGrafter"/>
</dbReference>
<reference evidence="10" key="2">
    <citation type="submission" date="2018-05" db="EMBL/GenBank/DDBJ databases">
        <authorList>
            <person name="Ferrari B."/>
        </authorList>
    </citation>
    <scope>NUCLEOTIDE SEQUENCE</scope>
    <source>
        <strain evidence="10">RRmetagenome_bin12</strain>
    </source>
</reference>
<feature type="transmembrane region" description="Helical" evidence="7">
    <location>
        <begin position="516"/>
        <end position="536"/>
    </location>
</feature>
<dbReference type="Pfam" id="PF02687">
    <property type="entry name" value="FtsX"/>
    <property type="match status" value="2"/>
</dbReference>
<evidence type="ECO:0000256" key="4">
    <source>
        <dbReference type="ARBA" id="ARBA00022692"/>
    </source>
</evidence>
<evidence type="ECO:0000313" key="9">
    <source>
        <dbReference type="EMBL" id="MBJ7595588.1"/>
    </source>
</evidence>
<feature type="transmembrane region" description="Helical" evidence="7">
    <location>
        <begin position="327"/>
        <end position="358"/>
    </location>
</feature>
<dbReference type="InterPro" id="IPR003838">
    <property type="entry name" value="ABC3_permease_C"/>
</dbReference>
<evidence type="ECO:0000313" key="10">
    <source>
        <dbReference type="EMBL" id="PZR81633.1"/>
    </source>
</evidence>
<reference evidence="9 12" key="3">
    <citation type="submission" date="2020-10" db="EMBL/GenBank/DDBJ databases">
        <title>Ca. Dormibacterota MAGs.</title>
        <authorList>
            <person name="Montgomery K."/>
        </authorList>
    </citation>
    <scope>NUCLEOTIDE SEQUENCE [LARGE SCALE GENOMIC DNA]</scope>
    <source>
        <strain evidence="9">SC8812_S17_18</strain>
    </source>
</reference>
<comment type="similarity">
    <text evidence="2">Belongs to the ABC-4 integral membrane protein family. LolC/E subfamily.</text>
</comment>
<sequence length="887" mass="91197">MVWLLWMRGLLRHRFGRTMGTALGIAVAVALLASIGSFLAASQATMTTRAVATVAVDWQIEVQRGADAGSVLAAVRSQPGLMGALPVGYGDTSGLTATTGTTTQTTGAGVVVGLPNGYASTFPGEIRPLVGSATGVLLAQQTAATLRVHPGDQVGIGRPGMAAATVTVAGVVDLPQASSLFQKVGAPRGAQPSAPPDNVVLVPLAQWHVIFDPLQATAPGSFHQQVHAHHDRNLPSSPESAFEQVAAGARNLEVRLAGAGLVADNMGAALDAARSDAAYATVIFLFLGLPGAVIAGLLTAAVGTAGVDRRRRDQALLRSRGASISTLVTFGISEAAIAGIVGAVVGVGAALLLGLLFFGSASFGADARTAAFWTGLAAAAGIVIALLVVAVPAWRDARRLTVSGARMTFRRGSARARVGLGLALVLLGLAAITYVSATQKGYTLVLAPEGVPSISVNYLAFAGPACLWVGSALLTWRAAAGMLQRLRRPIAGIIRPIAGPLARTVVSSMGRERRRLAQAAVLVGLAAAFAASTAVFNSTYAQQAQVDARLTNGADVTVTAPPGTNLPAAVTDQVASVRGVHGVEPMIHRFAYVGADLQDMFGVRASTITAVGRLQDAYFQGGTATQVMARLAAQRDGLLISAETVKDFQLSTGDRVTLRLPRSGGGGLVPVIFHYVGIVSEFPTAPRDSFLIANLEYVAQATADLSANTLLIDTGDASPPDVAGRVRQAIGPGPNVQDIVSTRQVVGSSLTAVDLTGLTRVELGFAIVLAIGATGLLLSLSLAERRRTYVLAAALGARPGQLRAFVWSEAGFVVTVGLVAGLFWGWLLSHMLVSVLTGVFDPPPAALAVPWGYLAATLATSLLAVILVVVVGSRVLRRAPLSALRDF</sequence>
<dbReference type="GO" id="GO:0098797">
    <property type="term" value="C:plasma membrane protein complex"/>
    <property type="evidence" value="ECO:0007669"/>
    <property type="project" value="TreeGrafter"/>
</dbReference>
<dbReference type="RefSeq" id="WP_337312832.1">
    <property type="nucleotide sequence ID" value="NZ_JAEKNS010000125.1"/>
</dbReference>
<feature type="transmembrane region" description="Helical" evidence="7">
    <location>
        <begin position="456"/>
        <end position="479"/>
    </location>
</feature>
<feature type="transmembrane region" description="Helical" evidence="7">
    <location>
        <begin position="414"/>
        <end position="436"/>
    </location>
</feature>
<feature type="transmembrane region" description="Helical" evidence="7">
    <location>
        <begin position="804"/>
        <end position="828"/>
    </location>
</feature>
<dbReference type="Proteomes" id="UP000248724">
    <property type="component" value="Unassembled WGS sequence"/>
</dbReference>
<dbReference type="Proteomes" id="UP000606991">
    <property type="component" value="Unassembled WGS sequence"/>
</dbReference>
<dbReference type="EMBL" id="JAEKNS010000125">
    <property type="protein sequence ID" value="MBJ7595588.1"/>
    <property type="molecule type" value="Genomic_DNA"/>
</dbReference>
<evidence type="ECO:0000313" key="12">
    <source>
        <dbReference type="Proteomes" id="UP000606991"/>
    </source>
</evidence>
<keyword evidence="6 7" id="KW-0472">Membrane</keyword>
<keyword evidence="4 7" id="KW-0812">Transmembrane</keyword>
<evidence type="ECO:0000256" key="1">
    <source>
        <dbReference type="ARBA" id="ARBA00004651"/>
    </source>
</evidence>
<dbReference type="AlphaFoldDB" id="A0A2W5Z8M8"/>
<keyword evidence="3" id="KW-1003">Cell membrane</keyword>
<feature type="transmembrane region" description="Helical" evidence="7">
    <location>
        <begin position="370"/>
        <end position="394"/>
    </location>
</feature>
<dbReference type="PANTHER" id="PTHR30489:SF0">
    <property type="entry name" value="LIPOPROTEIN-RELEASING SYSTEM TRANSMEMBRANE PROTEIN LOLE"/>
    <property type="match status" value="1"/>
</dbReference>
<gene>
    <name evidence="10" type="ORF">DLM65_05435</name>
    <name evidence="9" type="ORF">JF886_12150</name>
</gene>
<feature type="transmembrane region" description="Helical" evidence="7">
    <location>
        <begin position="763"/>
        <end position="783"/>
    </location>
</feature>
<protein>
    <submittedName>
        <fullName evidence="10">ABC transporter permease</fullName>
    </submittedName>
    <submittedName>
        <fullName evidence="9">FtsX-like permease family protein</fullName>
    </submittedName>
</protein>
<feature type="transmembrane region" description="Helical" evidence="7">
    <location>
        <begin position="848"/>
        <end position="871"/>
    </location>
</feature>
<feature type="domain" description="ABC3 transporter permease C-terminal" evidence="8">
    <location>
        <begin position="763"/>
        <end position="879"/>
    </location>
</feature>
<proteinExistence type="inferred from homology"/>
<keyword evidence="5 7" id="KW-1133">Transmembrane helix</keyword>
<dbReference type="InterPro" id="IPR051447">
    <property type="entry name" value="Lipoprotein-release_system"/>
</dbReference>
<dbReference type="PANTHER" id="PTHR30489">
    <property type="entry name" value="LIPOPROTEIN-RELEASING SYSTEM TRANSMEMBRANE PROTEIN LOLE"/>
    <property type="match status" value="1"/>
</dbReference>
<evidence type="ECO:0000256" key="2">
    <source>
        <dbReference type="ARBA" id="ARBA00005236"/>
    </source>
</evidence>
<accession>A0A2W5Z8M8</accession>